<dbReference type="AlphaFoldDB" id="A0A199W8C4"/>
<gene>
    <name evidence="1" type="ORF">ACMD2_04029</name>
</gene>
<organism evidence="1 2">
    <name type="scientific">Ananas comosus</name>
    <name type="common">Pineapple</name>
    <name type="synonym">Ananas ananas</name>
    <dbReference type="NCBI Taxonomy" id="4615"/>
    <lineage>
        <taxon>Eukaryota</taxon>
        <taxon>Viridiplantae</taxon>
        <taxon>Streptophyta</taxon>
        <taxon>Embryophyta</taxon>
        <taxon>Tracheophyta</taxon>
        <taxon>Spermatophyta</taxon>
        <taxon>Magnoliopsida</taxon>
        <taxon>Liliopsida</taxon>
        <taxon>Poales</taxon>
        <taxon>Bromeliaceae</taxon>
        <taxon>Bromelioideae</taxon>
        <taxon>Ananas</taxon>
    </lineage>
</organism>
<protein>
    <submittedName>
        <fullName evidence="1">Uncharacterized protein</fullName>
    </submittedName>
</protein>
<accession>A0A199W8C4</accession>
<proteinExistence type="predicted"/>
<sequence length="55" mass="5995">METAKKYGFLEQTMFLVANVNSCVLEAYLVFSHGVDYDNVATDSIATSSVGGDER</sequence>
<comment type="caution">
    <text evidence="1">The sequence shown here is derived from an EMBL/GenBank/DDBJ whole genome shotgun (WGS) entry which is preliminary data.</text>
</comment>
<evidence type="ECO:0000313" key="1">
    <source>
        <dbReference type="EMBL" id="OAY85145.1"/>
    </source>
</evidence>
<dbReference type="EMBL" id="LSRQ01000122">
    <property type="protein sequence ID" value="OAY85145.1"/>
    <property type="molecule type" value="Genomic_DNA"/>
</dbReference>
<name>A0A199W8C4_ANACO</name>
<reference evidence="1 2" key="1">
    <citation type="journal article" date="2016" name="DNA Res.">
        <title>The draft genome of MD-2 pineapple using hybrid error correction of long reads.</title>
        <authorList>
            <person name="Redwan R.M."/>
            <person name="Saidin A."/>
            <person name="Kumar S.V."/>
        </authorList>
    </citation>
    <scope>NUCLEOTIDE SEQUENCE [LARGE SCALE GENOMIC DNA]</scope>
    <source>
        <strain evidence="2">cv. MD2</strain>
        <tissue evidence="1">Leaf</tissue>
    </source>
</reference>
<dbReference type="Proteomes" id="UP000092600">
    <property type="component" value="Unassembled WGS sequence"/>
</dbReference>
<evidence type="ECO:0000313" key="2">
    <source>
        <dbReference type="Proteomes" id="UP000092600"/>
    </source>
</evidence>